<evidence type="ECO:0000313" key="9">
    <source>
        <dbReference type="Proteomes" id="UP001501690"/>
    </source>
</evidence>
<dbReference type="Pfam" id="PF00364">
    <property type="entry name" value="Biotin_lipoyl"/>
    <property type="match status" value="1"/>
</dbReference>
<evidence type="ECO:0000256" key="2">
    <source>
        <dbReference type="ARBA" id="ARBA00009477"/>
    </source>
</evidence>
<evidence type="ECO:0000256" key="4">
    <source>
        <dbReference type="ARBA" id="ARBA00022989"/>
    </source>
</evidence>
<evidence type="ECO:0000313" key="8">
    <source>
        <dbReference type="EMBL" id="GAA1690196.1"/>
    </source>
</evidence>
<evidence type="ECO:0000256" key="6">
    <source>
        <dbReference type="SAM" id="Phobius"/>
    </source>
</evidence>
<protein>
    <recommendedName>
        <fullName evidence="7">Lipoyl-binding domain-containing protein</fullName>
    </recommendedName>
</protein>
<reference evidence="9" key="1">
    <citation type="journal article" date="2019" name="Int. J. Syst. Evol. Microbiol.">
        <title>The Global Catalogue of Microorganisms (GCM) 10K type strain sequencing project: providing services to taxonomists for standard genome sequencing and annotation.</title>
        <authorList>
            <consortium name="The Broad Institute Genomics Platform"/>
            <consortium name="The Broad Institute Genome Sequencing Center for Infectious Disease"/>
            <person name="Wu L."/>
            <person name="Ma J."/>
        </authorList>
    </citation>
    <scope>NUCLEOTIDE SEQUENCE [LARGE SCALE GENOMIC DNA]</scope>
    <source>
        <strain evidence="9">JCM 15577</strain>
    </source>
</reference>
<sequence length="249" mass="25145">MTDAPGFTSSADRLDEATSTTRPRLWVALAALALVVVGALGWALFGAVPLVAEGTAVAYSSQGQQSVLAGADGVVRLSVTFGDEVSQGDEVAEITSADGSRVTAAVATGAGTIHAVLVADGSAVESQTPLFIIVSDASTSTLLFYASQVEAARIHSGDDVVVAIAGSADLSATVSAVSEIPAPAAEMDAVFGLAAFAEQQLADDGGAAYRVQIDLEESETATAGELANVQIRYATVSPWQILWGSADVG</sequence>
<dbReference type="EMBL" id="BAAAPL010000001">
    <property type="protein sequence ID" value="GAA1690196.1"/>
    <property type="molecule type" value="Genomic_DNA"/>
</dbReference>
<accession>A0ABP4TLF2</accession>
<dbReference type="RefSeq" id="WP_344068501.1">
    <property type="nucleotide sequence ID" value="NZ_BAAAPL010000001.1"/>
</dbReference>
<proteinExistence type="inferred from homology"/>
<keyword evidence="3 6" id="KW-0812">Transmembrane</keyword>
<dbReference type="SUPFAM" id="SSF51230">
    <property type="entry name" value="Single hybrid motif"/>
    <property type="match status" value="1"/>
</dbReference>
<keyword evidence="5 6" id="KW-0472">Membrane</keyword>
<gene>
    <name evidence="8" type="ORF">GCM10009808_03960</name>
</gene>
<dbReference type="Proteomes" id="UP001501690">
    <property type="component" value="Unassembled WGS sequence"/>
</dbReference>
<evidence type="ECO:0000256" key="5">
    <source>
        <dbReference type="ARBA" id="ARBA00023136"/>
    </source>
</evidence>
<comment type="similarity">
    <text evidence="2">Belongs to the membrane fusion protein (MFP) (TC 8.A.1) family.</text>
</comment>
<feature type="domain" description="Lipoyl-binding" evidence="7">
    <location>
        <begin position="73"/>
        <end position="133"/>
    </location>
</feature>
<dbReference type="PANTHER" id="PTHR30386">
    <property type="entry name" value="MEMBRANE FUSION SUBUNIT OF EMRAB-TOLC MULTIDRUG EFFLUX PUMP"/>
    <property type="match status" value="1"/>
</dbReference>
<comment type="subcellular location">
    <subcellularLocation>
        <location evidence="1">Membrane</location>
        <topology evidence="1">Single-pass membrane protein</topology>
    </subcellularLocation>
</comment>
<comment type="caution">
    <text evidence="8">The sequence shown here is derived from an EMBL/GenBank/DDBJ whole genome shotgun (WGS) entry which is preliminary data.</text>
</comment>
<keyword evidence="4 6" id="KW-1133">Transmembrane helix</keyword>
<organism evidence="8 9">
    <name type="scientific">Microbacterium sediminicola</name>
    <dbReference type="NCBI Taxonomy" id="415210"/>
    <lineage>
        <taxon>Bacteria</taxon>
        <taxon>Bacillati</taxon>
        <taxon>Actinomycetota</taxon>
        <taxon>Actinomycetes</taxon>
        <taxon>Micrococcales</taxon>
        <taxon>Microbacteriaceae</taxon>
        <taxon>Microbacterium</taxon>
    </lineage>
</organism>
<dbReference type="InterPro" id="IPR050739">
    <property type="entry name" value="MFP"/>
</dbReference>
<dbReference type="InterPro" id="IPR000089">
    <property type="entry name" value="Biotin_lipoyl"/>
</dbReference>
<evidence type="ECO:0000256" key="3">
    <source>
        <dbReference type="ARBA" id="ARBA00022692"/>
    </source>
</evidence>
<name>A0ABP4TLF2_9MICO</name>
<evidence type="ECO:0000259" key="7">
    <source>
        <dbReference type="Pfam" id="PF00364"/>
    </source>
</evidence>
<evidence type="ECO:0000256" key="1">
    <source>
        <dbReference type="ARBA" id="ARBA00004167"/>
    </source>
</evidence>
<dbReference type="InterPro" id="IPR011053">
    <property type="entry name" value="Single_hybrid_motif"/>
</dbReference>
<dbReference type="Gene3D" id="2.40.50.100">
    <property type="match status" value="1"/>
</dbReference>
<keyword evidence="9" id="KW-1185">Reference proteome</keyword>
<feature type="transmembrane region" description="Helical" evidence="6">
    <location>
        <begin position="25"/>
        <end position="52"/>
    </location>
</feature>
<dbReference type="PANTHER" id="PTHR30386:SF26">
    <property type="entry name" value="TRANSPORT PROTEIN COMB"/>
    <property type="match status" value="1"/>
</dbReference>